<organism evidence="16 17">
    <name type="scientific">Drosophila albomicans</name>
    <name type="common">Fruit fly</name>
    <dbReference type="NCBI Taxonomy" id="7291"/>
    <lineage>
        <taxon>Eukaryota</taxon>
        <taxon>Metazoa</taxon>
        <taxon>Ecdysozoa</taxon>
        <taxon>Arthropoda</taxon>
        <taxon>Hexapoda</taxon>
        <taxon>Insecta</taxon>
        <taxon>Pterygota</taxon>
        <taxon>Neoptera</taxon>
        <taxon>Endopterygota</taxon>
        <taxon>Diptera</taxon>
        <taxon>Brachycera</taxon>
        <taxon>Muscomorpha</taxon>
        <taxon>Ephydroidea</taxon>
        <taxon>Drosophilidae</taxon>
        <taxon>Drosophila</taxon>
    </lineage>
</organism>
<comment type="similarity">
    <text evidence="3">Belongs to the 1-acyl-sn-glycerol-3-phosphate acyltransferase family.</text>
</comment>
<evidence type="ECO:0000256" key="1">
    <source>
        <dbReference type="ARBA" id="ARBA00004370"/>
    </source>
</evidence>
<dbReference type="SMART" id="SM00563">
    <property type="entry name" value="PlsC"/>
    <property type="match status" value="1"/>
</dbReference>
<dbReference type="Pfam" id="PF01553">
    <property type="entry name" value="Acyltransferase"/>
    <property type="match status" value="1"/>
</dbReference>
<evidence type="ECO:0000256" key="12">
    <source>
        <dbReference type="ARBA" id="ARBA00023315"/>
    </source>
</evidence>
<comment type="subcellular location">
    <subcellularLocation>
        <location evidence="1">Membrane</location>
    </subcellularLocation>
</comment>
<dbReference type="GO" id="GO:0008654">
    <property type="term" value="P:phospholipid biosynthetic process"/>
    <property type="evidence" value="ECO:0007669"/>
    <property type="project" value="UniProtKB-KW"/>
</dbReference>
<evidence type="ECO:0000256" key="3">
    <source>
        <dbReference type="ARBA" id="ARBA00008655"/>
    </source>
</evidence>
<dbReference type="GO" id="GO:0005509">
    <property type="term" value="F:calcium ion binding"/>
    <property type="evidence" value="ECO:0007669"/>
    <property type="project" value="InterPro"/>
</dbReference>
<evidence type="ECO:0000256" key="8">
    <source>
        <dbReference type="ARBA" id="ARBA00023098"/>
    </source>
</evidence>
<keyword evidence="11" id="KW-1208">Phospholipid metabolism</keyword>
<keyword evidence="16" id="KW-1185">Reference proteome</keyword>
<protein>
    <submittedName>
        <fullName evidence="17">Lysophosphatidylcholine acyltransferase</fullName>
    </submittedName>
</protein>
<comment type="pathway">
    <text evidence="13">Phospholipid metabolism.</text>
</comment>
<evidence type="ECO:0000313" key="16">
    <source>
        <dbReference type="Proteomes" id="UP000515160"/>
    </source>
</evidence>
<dbReference type="OrthoDB" id="272512at2759"/>
<feature type="compositionally biased region" description="Basic residues" evidence="14">
    <location>
        <begin position="1"/>
        <end position="11"/>
    </location>
</feature>
<dbReference type="SUPFAM" id="SSF69593">
    <property type="entry name" value="Glycerol-3-phosphate (1)-acyltransferase"/>
    <property type="match status" value="1"/>
</dbReference>
<dbReference type="CTD" id="31899"/>
<accession>A0A6P8XH63</accession>
<dbReference type="AlphaFoldDB" id="A0A6P8XH63"/>
<dbReference type="InterPro" id="IPR002048">
    <property type="entry name" value="EF_hand_dom"/>
</dbReference>
<feature type="transmembrane region" description="Helical" evidence="15">
    <location>
        <begin position="95"/>
        <end position="128"/>
    </location>
</feature>
<comment type="pathway">
    <text evidence="2">Lipid metabolism; phospholipid metabolism.</text>
</comment>
<dbReference type="GO" id="GO:0008374">
    <property type="term" value="F:O-acyltransferase activity"/>
    <property type="evidence" value="ECO:0007669"/>
    <property type="project" value="InterPro"/>
</dbReference>
<name>A0A6P8XH63_DROAB</name>
<evidence type="ECO:0000256" key="7">
    <source>
        <dbReference type="ARBA" id="ARBA00022989"/>
    </source>
</evidence>
<evidence type="ECO:0000256" key="9">
    <source>
        <dbReference type="ARBA" id="ARBA00023136"/>
    </source>
</evidence>
<evidence type="ECO:0000256" key="10">
    <source>
        <dbReference type="ARBA" id="ARBA00023209"/>
    </source>
</evidence>
<keyword evidence="10" id="KW-0594">Phospholipid biosynthesis</keyword>
<keyword evidence="5" id="KW-0808">Transferase</keyword>
<dbReference type="GeneID" id="117572237"/>
<evidence type="ECO:0000256" key="15">
    <source>
        <dbReference type="SAM" id="Phobius"/>
    </source>
</evidence>
<dbReference type="CDD" id="cd07991">
    <property type="entry name" value="LPLAT_LPCAT1-like"/>
    <property type="match status" value="1"/>
</dbReference>
<dbReference type="GO" id="GO:0016020">
    <property type="term" value="C:membrane"/>
    <property type="evidence" value="ECO:0007669"/>
    <property type="project" value="UniProtKB-SubCell"/>
</dbReference>
<evidence type="ECO:0000256" key="4">
    <source>
        <dbReference type="ARBA" id="ARBA00022516"/>
    </source>
</evidence>
<dbReference type="Gene3D" id="1.10.238.10">
    <property type="entry name" value="EF-hand"/>
    <property type="match status" value="1"/>
</dbReference>
<evidence type="ECO:0000256" key="5">
    <source>
        <dbReference type="ARBA" id="ARBA00022679"/>
    </source>
</evidence>
<evidence type="ECO:0000256" key="6">
    <source>
        <dbReference type="ARBA" id="ARBA00022692"/>
    </source>
</evidence>
<keyword evidence="9 15" id="KW-0472">Membrane</keyword>
<dbReference type="Proteomes" id="UP000515160">
    <property type="component" value="Chromosome X"/>
</dbReference>
<keyword evidence="8" id="KW-0443">Lipid metabolism</keyword>
<sequence length="561" mass="63387">MTTSSIKRRRSPHDARASNDVGDGLNNDNETNNDNNATSVLTTVGDANNSIAINSNNSLGKRDSEEDSWASKGYSYINPFVHRIQIDSHIDVAKIYVLTVLLLPIRVVGCVLSLLSAWMFACIGLYGMSLEELQARPLTGWRRNVQYLTARAMRMVYTSGSFHYISFKGTPASAKEAPVLVVAPHSSYVDSILVVAGHPPSIVAKRETADIPLLGRIINYAQPIYVQREDPNSRQNTIRQIVDRTRSEEDWPQVVIFAEGTCTNRTALIKFKPGAFYPGVPVQPVLLRYPNKYDTFTWTWDGPGVLRLLWLTMTQFYNRCEIEYLPVYTPSPAEVADANLYAHNVREVMAKALEVPTSDYSFEDVIVMSRAREMKIPFPGDIVEIEHTLDSLGLLDSKRDTELCESFLSLDNTEKLDILTFAELLQIDLKNPQLHKLFALLDHRAKGTVSLKSFLLCSLFCKLKNCDIITFLRALVNLYSPNSQQIERENFIRLLRHAGGKLNEQKAQTLYYALDTANVGHISFDTFAQYTEKQTSYKFLYHKSEHIRRPKSNNSVKATAN</sequence>
<dbReference type="SUPFAM" id="SSF47473">
    <property type="entry name" value="EF-hand"/>
    <property type="match status" value="1"/>
</dbReference>
<dbReference type="RefSeq" id="XP_034110820.1">
    <property type="nucleotide sequence ID" value="XM_034254929.2"/>
</dbReference>
<keyword evidence="6 15" id="KW-0812">Transmembrane</keyword>
<dbReference type="InterPro" id="IPR045252">
    <property type="entry name" value="LPCAT1-like"/>
</dbReference>
<dbReference type="GO" id="GO:0042171">
    <property type="term" value="F:lysophosphatidic acid acyltransferase activity"/>
    <property type="evidence" value="ECO:0007669"/>
    <property type="project" value="TreeGrafter"/>
</dbReference>
<evidence type="ECO:0000256" key="14">
    <source>
        <dbReference type="SAM" id="MobiDB-lite"/>
    </source>
</evidence>
<dbReference type="PANTHER" id="PTHR23063">
    <property type="entry name" value="PHOSPHOLIPID ACYLTRANSFERASE"/>
    <property type="match status" value="1"/>
</dbReference>
<keyword evidence="12 17" id="KW-0012">Acyltransferase</keyword>
<gene>
    <name evidence="17" type="primary">LOC117572237</name>
</gene>
<dbReference type="PANTHER" id="PTHR23063:SF52">
    <property type="entry name" value="LYSOPHOSPHATIDYLCHOLINE ACYLTRANSFERASE"/>
    <property type="match status" value="1"/>
</dbReference>
<evidence type="ECO:0000256" key="11">
    <source>
        <dbReference type="ARBA" id="ARBA00023264"/>
    </source>
</evidence>
<dbReference type="Pfam" id="PF13833">
    <property type="entry name" value="EF-hand_8"/>
    <property type="match status" value="1"/>
</dbReference>
<feature type="region of interest" description="Disordered" evidence="14">
    <location>
        <begin position="1"/>
        <end position="40"/>
    </location>
</feature>
<keyword evidence="7 15" id="KW-1133">Transmembrane helix</keyword>
<dbReference type="UniPathway" id="UPA00085"/>
<dbReference type="InterPro" id="IPR011992">
    <property type="entry name" value="EF-hand-dom_pair"/>
</dbReference>
<proteinExistence type="inferred from homology"/>
<evidence type="ECO:0000256" key="13">
    <source>
        <dbReference type="ARBA" id="ARBA00025707"/>
    </source>
</evidence>
<keyword evidence="4" id="KW-0444">Lipid biosynthesis</keyword>
<evidence type="ECO:0000313" key="17">
    <source>
        <dbReference type="RefSeq" id="XP_034110820.1"/>
    </source>
</evidence>
<dbReference type="InterPro" id="IPR002123">
    <property type="entry name" value="Plipid/glycerol_acylTrfase"/>
</dbReference>
<reference evidence="17" key="1">
    <citation type="submission" date="2025-08" db="UniProtKB">
        <authorList>
            <consortium name="RefSeq"/>
        </authorList>
    </citation>
    <scope>IDENTIFICATION</scope>
    <source>
        <strain evidence="17">15112-1751.03</strain>
        <tissue evidence="17">Whole Adult</tissue>
    </source>
</reference>
<dbReference type="GO" id="GO:0005783">
    <property type="term" value="C:endoplasmic reticulum"/>
    <property type="evidence" value="ECO:0007669"/>
    <property type="project" value="TreeGrafter"/>
</dbReference>
<evidence type="ECO:0000256" key="2">
    <source>
        <dbReference type="ARBA" id="ARBA00005074"/>
    </source>
</evidence>
<feature type="compositionally biased region" description="Low complexity" evidence="14">
    <location>
        <begin position="26"/>
        <end position="36"/>
    </location>
</feature>